<dbReference type="KEGG" id="cyt:cce_4535"/>
<organism evidence="1 2">
    <name type="scientific">Crocosphaera subtropica (strain ATCC 51142 / BH68)</name>
    <name type="common">Cyanothece sp. (strain ATCC 51142)</name>
    <dbReference type="NCBI Taxonomy" id="43989"/>
    <lineage>
        <taxon>Bacteria</taxon>
        <taxon>Bacillati</taxon>
        <taxon>Cyanobacteriota</taxon>
        <taxon>Cyanophyceae</taxon>
        <taxon>Oscillatoriophycideae</taxon>
        <taxon>Chroococcales</taxon>
        <taxon>Aphanothecaceae</taxon>
        <taxon>Crocosphaera</taxon>
        <taxon>Crocosphaera subtropica</taxon>
    </lineage>
</organism>
<dbReference type="STRING" id="43989.cce_4535"/>
<evidence type="ECO:0000313" key="2">
    <source>
        <dbReference type="Proteomes" id="UP000001203"/>
    </source>
</evidence>
<keyword evidence="2" id="KW-1185">Reference proteome</keyword>
<evidence type="ECO:0000313" key="1">
    <source>
        <dbReference type="EMBL" id="ACB53883.1"/>
    </source>
</evidence>
<sequence>MMSTSTLGKKLNTINPSNEKISDVLEDNYITTMVEYVKSLYESGNISDTTCNYLIRQLYSQKIEQMIEKKVQQKLEKITLKLNQKALSWAIIELLEGK</sequence>
<dbReference type="Proteomes" id="UP000001203">
    <property type="component" value="Chromosome circular"/>
</dbReference>
<dbReference type="AlphaFoldDB" id="B1WV93"/>
<gene>
    <name evidence="1" type="ordered locus">cce_4535</name>
</gene>
<accession>B1WV93</accession>
<dbReference type="EMBL" id="CP000806">
    <property type="protein sequence ID" value="ACB53883.1"/>
    <property type="molecule type" value="Genomic_DNA"/>
</dbReference>
<dbReference type="HOGENOM" id="CLU_2422014_0_0_3"/>
<protein>
    <submittedName>
        <fullName evidence="1">Uncharacterized protein</fullName>
    </submittedName>
</protein>
<proteinExistence type="predicted"/>
<dbReference type="eggNOG" id="ENOG5030R1B">
    <property type="taxonomic scope" value="Bacteria"/>
</dbReference>
<name>B1WV93_CROS5</name>
<reference evidence="1 2" key="1">
    <citation type="journal article" date="2008" name="Proc. Natl. Acad. Sci. U.S.A.">
        <title>The genome of Cyanothece 51142, a unicellular diazotrophic cyanobacterium important in the marine nitrogen cycle.</title>
        <authorList>
            <person name="Welsh E.A."/>
            <person name="Liberton M."/>
            <person name="Stoeckel J."/>
            <person name="Loh T."/>
            <person name="Elvitigala T."/>
            <person name="Wang C."/>
            <person name="Wollam A."/>
            <person name="Fulton R.S."/>
            <person name="Clifton S.W."/>
            <person name="Jacobs J.M."/>
            <person name="Aurora R."/>
            <person name="Ghosh B.K."/>
            <person name="Sherman L.A."/>
            <person name="Smith R.D."/>
            <person name="Wilson R.K."/>
            <person name="Pakrasi H.B."/>
        </authorList>
    </citation>
    <scope>NUCLEOTIDE SEQUENCE [LARGE SCALE GENOMIC DNA]</scope>
    <source>
        <strain evidence="2">ATCC 51142 / BH68</strain>
    </source>
</reference>